<gene>
    <name evidence="2" type="ORF">QFZ49_004759</name>
</gene>
<evidence type="ECO:0008006" key="4">
    <source>
        <dbReference type="Google" id="ProtNLM"/>
    </source>
</evidence>
<dbReference type="Proteomes" id="UP001223072">
    <property type="component" value="Unassembled WGS sequence"/>
</dbReference>
<protein>
    <recommendedName>
        <fullName evidence="4">Integral membrane protein</fullName>
    </recommendedName>
</protein>
<keyword evidence="1" id="KW-0472">Membrane</keyword>
<dbReference type="RefSeq" id="WP_307628359.1">
    <property type="nucleotide sequence ID" value="NZ_JAUSZS010000004.1"/>
</dbReference>
<name>A0ABU0RS52_9ACTN</name>
<proteinExistence type="predicted"/>
<reference evidence="2 3" key="1">
    <citation type="submission" date="2023-07" db="EMBL/GenBank/DDBJ databases">
        <title>Comparative genomics of wheat-associated soil bacteria to identify genetic determinants of phenazine resistance.</title>
        <authorList>
            <person name="Mouncey N."/>
        </authorList>
    </citation>
    <scope>NUCLEOTIDE SEQUENCE [LARGE SCALE GENOMIC DNA]</scope>
    <source>
        <strain evidence="2 3">W2I16</strain>
    </source>
</reference>
<keyword evidence="3" id="KW-1185">Reference proteome</keyword>
<accession>A0ABU0RS52</accession>
<dbReference type="EMBL" id="JAUSZS010000004">
    <property type="protein sequence ID" value="MDQ0934819.1"/>
    <property type="molecule type" value="Genomic_DNA"/>
</dbReference>
<feature type="transmembrane region" description="Helical" evidence="1">
    <location>
        <begin position="44"/>
        <end position="66"/>
    </location>
</feature>
<feature type="transmembrane region" description="Helical" evidence="1">
    <location>
        <begin position="86"/>
        <end position="107"/>
    </location>
</feature>
<evidence type="ECO:0000313" key="2">
    <source>
        <dbReference type="EMBL" id="MDQ0934819.1"/>
    </source>
</evidence>
<keyword evidence="1" id="KW-0812">Transmembrane</keyword>
<sequence>MNILEKRGDKASPVVPARLLQIFTICYLPVVFVLDLLSGRGSDLASGILVVITFPANYLVIVAFLLSWSGDPGNPSSDGSSALTVYSIAGVVELLLALAVFALVRAIRRRRRRE</sequence>
<feature type="transmembrane region" description="Helical" evidence="1">
    <location>
        <begin position="20"/>
        <end position="37"/>
    </location>
</feature>
<comment type="caution">
    <text evidence="2">The sequence shown here is derived from an EMBL/GenBank/DDBJ whole genome shotgun (WGS) entry which is preliminary data.</text>
</comment>
<keyword evidence="1" id="KW-1133">Transmembrane helix</keyword>
<evidence type="ECO:0000313" key="3">
    <source>
        <dbReference type="Proteomes" id="UP001223072"/>
    </source>
</evidence>
<organism evidence="2 3">
    <name type="scientific">Streptomyces turgidiscabies</name>
    <dbReference type="NCBI Taxonomy" id="85558"/>
    <lineage>
        <taxon>Bacteria</taxon>
        <taxon>Bacillati</taxon>
        <taxon>Actinomycetota</taxon>
        <taxon>Actinomycetes</taxon>
        <taxon>Kitasatosporales</taxon>
        <taxon>Streptomycetaceae</taxon>
        <taxon>Streptomyces</taxon>
    </lineage>
</organism>
<evidence type="ECO:0000256" key="1">
    <source>
        <dbReference type="SAM" id="Phobius"/>
    </source>
</evidence>